<dbReference type="Pfam" id="PF02684">
    <property type="entry name" value="LpxB"/>
    <property type="match status" value="1"/>
</dbReference>
<dbReference type="Proteomes" id="UP000317716">
    <property type="component" value="Unassembled WGS sequence"/>
</dbReference>
<sequence length="527" mass="55395">MRWHRPGFDFGGGRGRALGERGHRQRAARVRGRLRGEPHSQPGLAGTPAAHPLLPVRHLSLGGPLRPRGRSAARGCGPVAGVAVRPGGSGGRDPPRKGRGRGRGAAGARARSFPAVAARGGRRSRSRRGGARRSARGRAGAGGDEAADAAVDDAAQRRFLIVAGEPSGDAHAARLVESLAAHGPCRVRGVAGPAMRAAGVEPVVAMESLAVMGFAEIAARLPALLNARARLLTENTRLAPHAVVLVDYPGFNLRIGPELKRRGARVFYYIAPQVWAWHAERAAAMGRWVDRLAVVFPFEEEIFRAAGVATTFVGHPLLDALEPEVDDATLRAELGIPRDAPLLGLLPGSRAQEVRLLLEPLCRAAALLARDRPALAAVVAAAPGLADAIAKPAARYGVRVVHGRTHAVQKHATVCAVASGTATLETALFGTPLTVVYRVGRINYAIARRLVRLSHIGLPNIVADEDVAPELVQGALTPERLAASLAPCLDDPRERAARSAALAVVRRRRGGPGASRRAADLLWALAA</sequence>
<evidence type="ECO:0000256" key="9">
    <source>
        <dbReference type="ARBA" id="ARBA00048975"/>
    </source>
</evidence>
<evidence type="ECO:0000256" key="4">
    <source>
        <dbReference type="ARBA" id="ARBA00022516"/>
    </source>
</evidence>
<evidence type="ECO:0000256" key="8">
    <source>
        <dbReference type="ARBA" id="ARBA00023098"/>
    </source>
</evidence>
<evidence type="ECO:0000256" key="2">
    <source>
        <dbReference type="ARBA" id="ARBA00012687"/>
    </source>
</evidence>
<accession>A0A538S860</accession>
<dbReference type="AlphaFoldDB" id="A0A538S860"/>
<evidence type="ECO:0000256" key="6">
    <source>
        <dbReference type="ARBA" id="ARBA00022676"/>
    </source>
</evidence>
<feature type="compositionally biased region" description="Basic residues" evidence="11">
    <location>
        <begin position="23"/>
        <end position="33"/>
    </location>
</feature>
<dbReference type="EMBL" id="VBOS01000524">
    <property type="protein sequence ID" value="TMQ47554.1"/>
    <property type="molecule type" value="Genomic_DNA"/>
</dbReference>
<evidence type="ECO:0000256" key="5">
    <source>
        <dbReference type="ARBA" id="ARBA00022556"/>
    </source>
</evidence>
<proteinExistence type="predicted"/>
<evidence type="ECO:0000256" key="7">
    <source>
        <dbReference type="ARBA" id="ARBA00022679"/>
    </source>
</evidence>
<dbReference type="EC" id="2.4.1.182" evidence="2 10"/>
<evidence type="ECO:0000256" key="11">
    <source>
        <dbReference type="SAM" id="MobiDB-lite"/>
    </source>
</evidence>
<evidence type="ECO:0000313" key="13">
    <source>
        <dbReference type="Proteomes" id="UP000317716"/>
    </source>
</evidence>
<comment type="catalytic activity">
    <reaction evidence="9">
        <text>a lipid X + a UDP-2-N,3-O-bis[(3R)-3-hydroxyacyl]-alpha-D-glucosamine = a lipid A disaccharide + UDP + H(+)</text>
        <dbReference type="Rhea" id="RHEA:67828"/>
        <dbReference type="ChEBI" id="CHEBI:15378"/>
        <dbReference type="ChEBI" id="CHEBI:58223"/>
        <dbReference type="ChEBI" id="CHEBI:137748"/>
        <dbReference type="ChEBI" id="CHEBI:176338"/>
        <dbReference type="ChEBI" id="CHEBI:176343"/>
        <dbReference type="EC" id="2.4.1.182"/>
    </reaction>
</comment>
<dbReference type="GO" id="GO:0008915">
    <property type="term" value="F:lipid-A-disaccharide synthase activity"/>
    <property type="evidence" value="ECO:0007669"/>
    <property type="project" value="UniProtKB-UniRule"/>
</dbReference>
<keyword evidence="4" id="KW-0444">Lipid biosynthesis</keyword>
<keyword evidence="7 12" id="KW-0808">Transferase</keyword>
<reference evidence="12 13" key="1">
    <citation type="journal article" date="2019" name="Nat. Microbiol.">
        <title>Mediterranean grassland soil C-N compound turnover is dependent on rainfall and depth, and is mediated by genomically divergent microorganisms.</title>
        <authorList>
            <person name="Diamond S."/>
            <person name="Andeer P.F."/>
            <person name="Li Z."/>
            <person name="Crits-Christoph A."/>
            <person name="Burstein D."/>
            <person name="Anantharaman K."/>
            <person name="Lane K.R."/>
            <person name="Thomas B.C."/>
            <person name="Pan C."/>
            <person name="Northen T.R."/>
            <person name="Banfield J.F."/>
        </authorList>
    </citation>
    <scope>NUCLEOTIDE SEQUENCE [LARGE SCALE GENOMIC DNA]</scope>
    <source>
        <strain evidence="12">WS_2</strain>
    </source>
</reference>
<evidence type="ECO:0000256" key="1">
    <source>
        <dbReference type="ARBA" id="ARBA00002056"/>
    </source>
</evidence>
<feature type="compositionally biased region" description="Basic residues" evidence="11">
    <location>
        <begin position="120"/>
        <end position="136"/>
    </location>
</feature>
<dbReference type="GO" id="GO:0009245">
    <property type="term" value="P:lipid A biosynthetic process"/>
    <property type="evidence" value="ECO:0007669"/>
    <property type="project" value="UniProtKB-UniRule"/>
</dbReference>
<dbReference type="SUPFAM" id="SSF53756">
    <property type="entry name" value="UDP-Glycosyltransferase/glycogen phosphorylase"/>
    <property type="match status" value="1"/>
</dbReference>
<comment type="caution">
    <text evidence="12">The sequence shown here is derived from an EMBL/GenBank/DDBJ whole genome shotgun (WGS) entry which is preliminary data.</text>
</comment>
<dbReference type="PANTHER" id="PTHR30372:SF4">
    <property type="entry name" value="LIPID-A-DISACCHARIDE SYNTHASE, MITOCHONDRIAL-RELATED"/>
    <property type="match status" value="1"/>
</dbReference>
<dbReference type="GO" id="GO:0005543">
    <property type="term" value="F:phospholipid binding"/>
    <property type="evidence" value="ECO:0007669"/>
    <property type="project" value="TreeGrafter"/>
</dbReference>
<dbReference type="NCBIfam" id="TIGR00215">
    <property type="entry name" value="lpxB"/>
    <property type="match status" value="1"/>
</dbReference>
<keyword evidence="6 12" id="KW-0328">Glycosyltransferase</keyword>
<evidence type="ECO:0000313" key="12">
    <source>
        <dbReference type="EMBL" id="TMQ47554.1"/>
    </source>
</evidence>
<dbReference type="InterPro" id="IPR003835">
    <property type="entry name" value="Glyco_trans_19"/>
</dbReference>
<name>A0A538S860_UNCEI</name>
<evidence type="ECO:0000256" key="3">
    <source>
        <dbReference type="ARBA" id="ARBA00020902"/>
    </source>
</evidence>
<dbReference type="GO" id="GO:0016020">
    <property type="term" value="C:membrane"/>
    <property type="evidence" value="ECO:0007669"/>
    <property type="project" value="GOC"/>
</dbReference>
<dbReference type="PANTHER" id="PTHR30372">
    <property type="entry name" value="LIPID-A-DISACCHARIDE SYNTHASE"/>
    <property type="match status" value="1"/>
</dbReference>
<evidence type="ECO:0000256" key="10">
    <source>
        <dbReference type="NCBIfam" id="TIGR00215"/>
    </source>
</evidence>
<feature type="compositionally biased region" description="Low complexity" evidence="11">
    <location>
        <begin position="72"/>
        <end position="86"/>
    </location>
</feature>
<gene>
    <name evidence="12" type="ORF">E6K72_13910</name>
</gene>
<comment type="function">
    <text evidence="1">Condensation of UDP-2,3-diacylglucosamine and 2,3-diacylglucosamine-1-phosphate to form lipid A disaccharide, a precursor of lipid A, a phosphorylated glycolipid that anchors the lipopolysaccharide to the outer membrane of the cell.</text>
</comment>
<keyword evidence="5" id="KW-0441">Lipid A biosynthesis</keyword>
<keyword evidence="8" id="KW-0443">Lipid metabolism</keyword>
<feature type="region of interest" description="Disordered" evidence="11">
    <location>
        <begin position="1"/>
        <end position="148"/>
    </location>
</feature>
<organism evidence="12 13">
    <name type="scientific">Eiseniibacteriota bacterium</name>
    <dbReference type="NCBI Taxonomy" id="2212470"/>
    <lineage>
        <taxon>Bacteria</taxon>
        <taxon>Candidatus Eiseniibacteriota</taxon>
    </lineage>
</organism>
<protein>
    <recommendedName>
        <fullName evidence="3 10">Lipid-A-disaccharide synthase</fullName>
        <ecNumber evidence="2 10">2.4.1.182</ecNumber>
    </recommendedName>
</protein>
<feature type="compositionally biased region" description="Low complexity" evidence="11">
    <location>
        <begin position="106"/>
        <end position="119"/>
    </location>
</feature>